<feature type="region of interest" description="Disordered" evidence="1">
    <location>
        <begin position="33"/>
        <end position="59"/>
    </location>
</feature>
<dbReference type="RefSeq" id="WP_087570476.1">
    <property type="nucleotide sequence ID" value="NZ_BDQX01000339.1"/>
</dbReference>
<keyword evidence="2" id="KW-0812">Transmembrane</keyword>
<organism evidence="3 4">
    <name type="scientific">Paenibacillus agaridevorans</name>
    <dbReference type="NCBI Taxonomy" id="171404"/>
    <lineage>
        <taxon>Bacteria</taxon>
        <taxon>Bacillati</taxon>
        <taxon>Bacillota</taxon>
        <taxon>Bacilli</taxon>
        <taxon>Bacillales</taxon>
        <taxon>Paenibacillaceae</taxon>
        <taxon>Paenibacillus</taxon>
    </lineage>
</organism>
<evidence type="ECO:0000256" key="1">
    <source>
        <dbReference type="SAM" id="MobiDB-lite"/>
    </source>
</evidence>
<dbReference type="EMBL" id="BDQX01000339">
    <property type="protein sequence ID" value="GBG10559.1"/>
    <property type="molecule type" value="Genomic_DNA"/>
</dbReference>
<name>A0A2R5EY19_9BACL</name>
<evidence type="ECO:0000313" key="4">
    <source>
        <dbReference type="Proteomes" id="UP000245202"/>
    </source>
</evidence>
<keyword evidence="2" id="KW-0472">Membrane</keyword>
<reference evidence="3 4" key="1">
    <citation type="submission" date="2017-08" db="EMBL/GenBank/DDBJ databases">
        <title>Substantial Increase in Enzyme Production by Combined Drug-Resistance Mutations in Paenibacillus agaridevorans.</title>
        <authorList>
            <person name="Tanaka Y."/>
            <person name="Funane K."/>
            <person name="Hosaka T."/>
            <person name="Shiwa Y."/>
            <person name="Fujita N."/>
            <person name="Miyazaki T."/>
            <person name="Yoshikawa H."/>
            <person name="Murakami K."/>
            <person name="Kasahara K."/>
            <person name="Inaoka T."/>
            <person name="Hiraga Y."/>
            <person name="Ochi K."/>
        </authorList>
    </citation>
    <scope>NUCLEOTIDE SEQUENCE [LARGE SCALE GENOMIC DNA]</scope>
    <source>
        <strain evidence="3 4">T-3040</strain>
    </source>
</reference>
<feature type="transmembrane region" description="Helical" evidence="2">
    <location>
        <begin position="6"/>
        <end position="26"/>
    </location>
</feature>
<evidence type="ECO:0000256" key="2">
    <source>
        <dbReference type="SAM" id="Phobius"/>
    </source>
</evidence>
<keyword evidence="4" id="KW-1185">Reference proteome</keyword>
<accession>A0A2R5EY19</accession>
<protein>
    <submittedName>
        <fullName evidence="3">Uncharacterized protein</fullName>
    </submittedName>
</protein>
<gene>
    <name evidence="3" type="ORF">PAT3040_05306</name>
</gene>
<evidence type="ECO:0000313" key="3">
    <source>
        <dbReference type="EMBL" id="GBG10559.1"/>
    </source>
</evidence>
<dbReference type="AlphaFoldDB" id="A0A2R5EY19"/>
<comment type="caution">
    <text evidence="3">The sequence shown here is derived from an EMBL/GenBank/DDBJ whole genome shotgun (WGS) entry which is preliminary data.</text>
</comment>
<dbReference type="Proteomes" id="UP000245202">
    <property type="component" value="Unassembled WGS sequence"/>
</dbReference>
<sequence>MPRDWVTIALLAFGIAVGVVGVVAYLRMYRKEKLAESKSSEDASSTDSEADDERKQTKG</sequence>
<keyword evidence="2" id="KW-1133">Transmembrane helix</keyword>
<proteinExistence type="predicted"/>